<sequence length="172" mass="19089">MEYLLFMRANNKLKFLSQELRQVEKERDVLLLRSHKWKAKVRSGDEQVEISSIGCCKLIATVLQSPESVSERPVKQMGRTLSEEDDSGDEIDKMLRSTGSEAPVSGSYGELFSSVEFLEKHLGGRHTGESIEVETPAKQKIRRTIGNDKENTEKRVVSLASEATSGASTAAT</sequence>
<reference evidence="3" key="1">
    <citation type="submission" date="2022-12" db="EMBL/GenBank/DDBJ databases">
        <authorList>
            <person name="Webb A."/>
        </authorList>
    </citation>
    <scope>NUCLEOTIDE SEQUENCE</scope>
    <source>
        <strain evidence="3">Pd1</strain>
    </source>
</reference>
<evidence type="ECO:0000313" key="3">
    <source>
        <dbReference type="EMBL" id="CAI5739670.1"/>
    </source>
</evidence>
<accession>A0AAV0US11</accession>
<feature type="coiled-coil region" evidence="1">
    <location>
        <begin position="6"/>
        <end position="33"/>
    </location>
</feature>
<organism evidence="3 4">
    <name type="scientific">Peronospora destructor</name>
    <dbReference type="NCBI Taxonomy" id="86335"/>
    <lineage>
        <taxon>Eukaryota</taxon>
        <taxon>Sar</taxon>
        <taxon>Stramenopiles</taxon>
        <taxon>Oomycota</taxon>
        <taxon>Peronosporomycetes</taxon>
        <taxon>Peronosporales</taxon>
        <taxon>Peronosporaceae</taxon>
        <taxon>Peronospora</taxon>
    </lineage>
</organism>
<comment type="caution">
    <text evidence="3">The sequence shown here is derived from an EMBL/GenBank/DDBJ whole genome shotgun (WGS) entry which is preliminary data.</text>
</comment>
<feature type="region of interest" description="Disordered" evidence="2">
    <location>
        <begin position="69"/>
        <end position="90"/>
    </location>
</feature>
<evidence type="ECO:0000313" key="4">
    <source>
        <dbReference type="Proteomes" id="UP001162029"/>
    </source>
</evidence>
<dbReference type="Proteomes" id="UP001162029">
    <property type="component" value="Unassembled WGS sequence"/>
</dbReference>
<feature type="compositionally biased region" description="Low complexity" evidence="2">
    <location>
        <begin position="160"/>
        <end position="172"/>
    </location>
</feature>
<dbReference type="AlphaFoldDB" id="A0AAV0US11"/>
<name>A0AAV0US11_9STRA</name>
<feature type="region of interest" description="Disordered" evidence="2">
    <location>
        <begin position="125"/>
        <end position="172"/>
    </location>
</feature>
<protein>
    <submittedName>
        <fullName evidence="3">Uncharacterized protein</fullName>
    </submittedName>
</protein>
<proteinExistence type="predicted"/>
<feature type="compositionally biased region" description="Basic and acidic residues" evidence="2">
    <location>
        <begin position="145"/>
        <end position="156"/>
    </location>
</feature>
<gene>
    <name evidence="3" type="ORF">PDE001_LOCUS7268</name>
</gene>
<keyword evidence="4" id="KW-1185">Reference proteome</keyword>
<dbReference type="EMBL" id="CANTFM010001457">
    <property type="protein sequence ID" value="CAI5739670.1"/>
    <property type="molecule type" value="Genomic_DNA"/>
</dbReference>
<evidence type="ECO:0000256" key="2">
    <source>
        <dbReference type="SAM" id="MobiDB-lite"/>
    </source>
</evidence>
<evidence type="ECO:0000256" key="1">
    <source>
        <dbReference type="SAM" id="Coils"/>
    </source>
</evidence>
<keyword evidence="1" id="KW-0175">Coiled coil</keyword>